<dbReference type="InterPro" id="IPR000653">
    <property type="entry name" value="DegT/StrS_aminotransferase"/>
</dbReference>
<sequence>MFYIKLRDNDDRGELIAYLKEAEILAVFHYIPLHSSPAGEAFGQFVGEDRFTTKESERLLRLPLFYNLAAVNQRTVINTLLSYFG</sequence>
<dbReference type="Gene3D" id="3.90.1150.10">
    <property type="entry name" value="Aspartate Aminotransferase, domain 1"/>
    <property type="match status" value="1"/>
</dbReference>
<protein>
    <submittedName>
        <fullName evidence="2">TDP-4-oxo-6-deoxy-D-glucose transaminase</fullName>
    </submittedName>
</protein>
<evidence type="ECO:0000313" key="2">
    <source>
        <dbReference type="EMBL" id="VTP82678.1"/>
    </source>
</evidence>
<evidence type="ECO:0000313" key="3">
    <source>
        <dbReference type="Proteomes" id="UP000310719"/>
    </source>
</evidence>
<dbReference type="EMBL" id="LR590464">
    <property type="protein sequence ID" value="VTP82678.1"/>
    <property type="molecule type" value="Genomic_DNA"/>
</dbReference>
<dbReference type="SUPFAM" id="SSF53383">
    <property type="entry name" value="PLP-dependent transferases"/>
    <property type="match status" value="1"/>
</dbReference>
<accession>A0A4U9IVL9</accession>
<keyword evidence="1" id="KW-0663">Pyridoxal phosphate</keyword>
<reference evidence="2 3" key="1">
    <citation type="submission" date="2019-05" db="EMBL/GenBank/DDBJ databases">
        <authorList>
            <consortium name="Pathogen Informatics"/>
        </authorList>
    </citation>
    <scope>NUCLEOTIDE SEQUENCE [LARGE SCALE GENOMIC DNA]</scope>
    <source>
        <strain evidence="2 3">NCTC13032</strain>
    </source>
</reference>
<dbReference type="InterPro" id="IPR015424">
    <property type="entry name" value="PyrdxlP-dep_Trfase"/>
</dbReference>
<dbReference type="Pfam" id="PF01041">
    <property type="entry name" value="DegT_DnrJ_EryC1"/>
    <property type="match status" value="1"/>
</dbReference>
<dbReference type="AlphaFoldDB" id="A0A4U9IVL9"/>
<dbReference type="Proteomes" id="UP000310719">
    <property type="component" value="Chromosome"/>
</dbReference>
<organism evidence="2 3">
    <name type="scientific">Leclercia adecarboxylata</name>
    <dbReference type="NCBI Taxonomy" id="83655"/>
    <lineage>
        <taxon>Bacteria</taxon>
        <taxon>Pseudomonadati</taxon>
        <taxon>Pseudomonadota</taxon>
        <taxon>Gammaproteobacteria</taxon>
        <taxon>Enterobacterales</taxon>
        <taxon>Enterobacteriaceae</taxon>
        <taxon>Leclercia</taxon>
    </lineage>
</organism>
<gene>
    <name evidence="2" type="ORF">NCTC13032_07152</name>
</gene>
<name>A0A4U9IVL9_9ENTR</name>
<dbReference type="InterPro" id="IPR015422">
    <property type="entry name" value="PyrdxlP-dep_Trfase_small"/>
</dbReference>
<evidence type="ECO:0000256" key="1">
    <source>
        <dbReference type="ARBA" id="ARBA00022898"/>
    </source>
</evidence>
<proteinExistence type="predicted"/>